<evidence type="ECO:0000313" key="3">
    <source>
        <dbReference type="Proteomes" id="UP000267606"/>
    </source>
</evidence>
<name>A0A183GXT6_9BILA</name>
<dbReference type="STRING" id="387005.A0A183GXT6"/>
<accession>A0A183GXT6</accession>
<protein>
    <submittedName>
        <fullName evidence="4">C3H1-type domain-containing protein</fullName>
    </submittedName>
</protein>
<proteinExistence type="predicted"/>
<evidence type="ECO:0000313" key="4">
    <source>
        <dbReference type="WBParaSite" id="OFLC_0000004501-mRNA-1"/>
    </source>
</evidence>
<dbReference type="EMBL" id="UZAJ01000011">
    <property type="protein sequence ID" value="VDO24327.1"/>
    <property type="molecule type" value="Genomic_DNA"/>
</dbReference>
<gene>
    <name evidence="2" type="ORF">OFLC_LOCUS46</name>
</gene>
<sequence length="195" mass="23023">MGIAKHNKDSIYNDSVIGKSAELIQSGRDPYMDYYGRKKSPVYRNEKRLRSNYLNDLGRQQYRNRESSSYLCEEPERNCANRHGYRKSNCNRFWKSFRRLFKAKGERDRRHCYRSWEEELADERYPSVREAISVSSITSVLTPAETKAMQTFPPHPPAEKEKTEEKEKSMEKVIKSTPMEQMPQKMSETVCFISL</sequence>
<dbReference type="WBParaSite" id="OFLC_0000004501-mRNA-1">
    <property type="protein sequence ID" value="OFLC_0000004501-mRNA-1"/>
    <property type="gene ID" value="OFLC_0000004501"/>
</dbReference>
<reference evidence="4" key="1">
    <citation type="submission" date="2016-06" db="UniProtKB">
        <authorList>
            <consortium name="WormBaseParasite"/>
        </authorList>
    </citation>
    <scope>IDENTIFICATION</scope>
</reference>
<keyword evidence="3" id="KW-1185">Reference proteome</keyword>
<dbReference type="AlphaFoldDB" id="A0A183GXT6"/>
<feature type="compositionally biased region" description="Basic and acidic residues" evidence="1">
    <location>
        <begin position="157"/>
        <end position="174"/>
    </location>
</feature>
<feature type="region of interest" description="Disordered" evidence="1">
    <location>
        <begin position="145"/>
        <end position="182"/>
    </location>
</feature>
<evidence type="ECO:0000313" key="2">
    <source>
        <dbReference type="EMBL" id="VDO24327.1"/>
    </source>
</evidence>
<organism evidence="4">
    <name type="scientific">Onchocerca flexuosa</name>
    <dbReference type="NCBI Taxonomy" id="387005"/>
    <lineage>
        <taxon>Eukaryota</taxon>
        <taxon>Metazoa</taxon>
        <taxon>Ecdysozoa</taxon>
        <taxon>Nematoda</taxon>
        <taxon>Chromadorea</taxon>
        <taxon>Rhabditida</taxon>
        <taxon>Spirurina</taxon>
        <taxon>Spiruromorpha</taxon>
        <taxon>Filarioidea</taxon>
        <taxon>Onchocercidae</taxon>
        <taxon>Onchocerca</taxon>
    </lineage>
</organism>
<evidence type="ECO:0000256" key="1">
    <source>
        <dbReference type="SAM" id="MobiDB-lite"/>
    </source>
</evidence>
<reference evidence="2 3" key="2">
    <citation type="submission" date="2018-11" db="EMBL/GenBank/DDBJ databases">
        <authorList>
            <consortium name="Pathogen Informatics"/>
        </authorList>
    </citation>
    <scope>NUCLEOTIDE SEQUENCE [LARGE SCALE GENOMIC DNA]</scope>
</reference>
<dbReference type="Proteomes" id="UP000267606">
    <property type="component" value="Unassembled WGS sequence"/>
</dbReference>